<organism evidence="3 4">
    <name type="scientific">Nannocystis radixulma</name>
    <dbReference type="NCBI Taxonomy" id="2995305"/>
    <lineage>
        <taxon>Bacteria</taxon>
        <taxon>Pseudomonadati</taxon>
        <taxon>Myxococcota</taxon>
        <taxon>Polyangia</taxon>
        <taxon>Nannocystales</taxon>
        <taxon>Nannocystaceae</taxon>
        <taxon>Nannocystis</taxon>
    </lineage>
</organism>
<dbReference type="RefSeq" id="WP_272008331.1">
    <property type="nucleotide sequence ID" value="NZ_JAQNDN010000024.1"/>
</dbReference>
<accession>A0ABT5BLG4</accession>
<gene>
    <name evidence="3" type="ORF">POL58_41305</name>
</gene>
<sequence length="220" mass="22747">MTASRPPCLALSLALITAAPACVLPPEIIGETLTHGDSVATSSAGTVAPDPSPTDSPGDTTESSANPNPLLYGQPCELVAEVWEETADPPDEDDAAQPMASALSVSEQCLSGMCLLTYDDYRLIDCETDADCGKPELICAGSGHCALAPEYVAEHTRCTKACETAADCPDIPGCQTDVSCVIVSRLGANCCRPVCACNDQLSVSRSEELAAICAYDPECG</sequence>
<keyword evidence="2" id="KW-0732">Signal</keyword>
<evidence type="ECO:0000313" key="3">
    <source>
        <dbReference type="EMBL" id="MDC0674258.1"/>
    </source>
</evidence>
<keyword evidence="4" id="KW-1185">Reference proteome</keyword>
<feature type="signal peptide" evidence="2">
    <location>
        <begin position="1"/>
        <end position="21"/>
    </location>
</feature>
<feature type="compositionally biased region" description="Low complexity" evidence="1">
    <location>
        <begin position="53"/>
        <end position="64"/>
    </location>
</feature>
<evidence type="ECO:0000256" key="1">
    <source>
        <dbReference type="SAM" id="MobiDB-lite"/>
    </source>
</evidence>
<evidence type="ECO:0000256" key="2">
    <source>
        <dbReference type="SAM" id="SignalP"/>
    </source>
</evidence>
<dbReference type="EMBL" id="JAQNDN010000024">
    <property type="protein sequence ID" value="MDC0674258.1"/>
    <property type="molecule type" value="Genomic_DNA"/>
</dbReference>
<protein>
    <recommendedName>
        <fullName evidence="5">Secreted protein</fullName>
    </recommendedName>
</protein>
<feature type="region of interest" description="Disordered" evidence="1">
    <location>
        <begin position="40"/>
        <end position="70"/>
    </location>
</feature>
<comment type="caution">
    <text evidence="3">The sequence shown here is derived from an EMBL/GenBank/DDBJ whole genome shotgun (WGS) entry which is preliminary data.</text>
</comment>
<dbReference type="Proteomes" id="UP001217838">
    <property type="component" value="Unassembled WGS sequence"/>
</dbReference>
<evidence type="ECO:0000313" key="4">
    <source>
        <dbReference type="Proteomes" id="UP001217838"/>
    </source>
</evidence>
<feature type="chain" id="PRO_5046901686" description="Secreted protein" evidence="2">
    <location>
        <begin position="22"/>
        <end position="220"/>
    </location>
</feature>
<reference evidence="3 4" key="1">
    <citation type="submission" date="2022-11" db="EMBL/GenBank/DDBJ databases">
        <title>Minimal conservation of predation-associated metabolite biosynthetic gene clusters underscores biosynthetic potential of Myxococcota including descriptions for ten novel species: Archangium lansinium sp. nov., Myxococcus landrumus sp. nov., Nannocystis bai.</title>
        <authorList>
            <person name="Ahearne A."/>
            <person name="Stevens C."/>
            <person name="Dowd S."/>
        </authorList>
    </citation>
    <scope>NUCLEOTIDE SEQUENCE [LARGE SCALE GENOMIC DNA]</scope>
    <source>
        <strain evidence="3 4">NCELM</strain>
    </source>
</reference>
<evidence type="ECO:0008006" key="5">
    <source>
        <dbReference type="Google" id="ProtNLM"/>
    </source>
</evidence>
<name>A0ABT5BLG4_9BACT</name>
<proteinExistence type="predicted"/>